<accession>A0A074ZKQ8</accession>
<dbReference type="KEGG" id="ovi:T265_08303"/>
<keyword evidence="4 7" id="KW-1133">Transmembrane helix</keyword>
<evidence type="ECO:0000256" key="4">
    <source>
        <dbReference type="ARBA" id="ARBA00022989"/>
    </source>
</evidence>
<comment type="similarity">
    <text evidence="2">Belongs to the CD36 family.</text>
</comment>
<dbReference type="InterPro" id="IPR002159">
    <property type="entry name" value="CD36_fam"/>
</dbReference>
<dbReference type="PANTHER" id="PTHR11923">
    <property type="entry name" value="SCAVENGER RECEPTOR CLASS B TYPE-1 SR-B1"/>
    <property type="match status" value="1"/>
</dbReference>
<protein>
    <recommendedName>
        <fullName evidence="10">CD36 family protein</fullName>
    </recommendedName>
</protein>
<dbReference type="AlphaFoldDB" id="A0A074ZKQ8"/>
<dbReference type="GO" id="GO:0005737">
    <property type="term" value="C:cytoplasm"/>
    <property type="evidence" value="ECO:0007669"/>
    <property type="project" value="TreeGrafter"/>
</dbReference>
<dbReference type="PANTHER" id="PTHR11923:SF51">
    <property type="entry name" value="LYSOSOME MEMBRANE PROTEIN 2"/>
    <property type="match status" value="1"/>
</dbReference>
<gene>
    <name evidence="8" type="ORF">T265_08303</name>
</gene>
<reference evidence="8 9" key="1">
    <citation type="submission" date="2013-11" db="EMBL/GenBank/DDBJ databases">
        <title>Opisthorchis viverrini - life in the bile duct.</title>
        <authorList>
            <person name="Young N.D."/>
            <person name="Nagarajan N."/>
            <person name="Lin S.J."/>
            <person name="Korhonen P.K."/>
            <person name="Jex A.R."/>
            <person name="Hall R.S."/>
            <person name="Safavi-Hemami H."/>
            <person name="Kaewkong W."/>
            <person name="Bertrand D."/>
            <person name="Gao S."/>
            <person name="Seet Q."/>
            <person name="Wongkham S."/>
            <person name="Teh B.T."/>
            <person name="Wongkham C."/>
            <person name="Intapan P.M."/>
            <person name="Maleewong W."/>
            <person name="Yang X."/>
            <person name="Hu M."/>
            <person name="Wang Z."/>
            <person name="Hofmann A."/>
            <person name="Sternberg P.W."/>
            <person name="Tan P."/>
            <person name="Wang J."/>
            <person name="Gasser R.B."/>
        </authorList>
    </citation>
    <scope>NUCLEOTIDE SEQUENCE [LARGE SCALE GENOMIC DNA]</scope>
</reference>
<dbReference type="Pfam" id="PF01130">
    <property type="entry name" value="CD36"/>
    <property type="match status" value="1"/>
</dbReference>
<keyword evidence="3 7" id="KW-0812">Transmembrane</keyword>
<dbReference type="RefSeq" id="XP_009172323.1">
    <property type="nucleotide sequence ID" value="XM_009174059.1"/>
</dbReference>
<evidence type="ECO:0000256" key="5">
    <source>
        <dbReference type="ARBA" id="ARBA00023136"/>
    </source>
</evidence>
<dbReference type="GO" id="GO:0005044">
    <property type="term" value="F:scavenger receptor activity"/>
    <property type="evidence" value="ECO:0007669"/>
    <property type="project" value="TreeGrafter"/>
</dbReference>
<dbReference type="GO" id="GO:0016020">
    <property type="term" value="C:membrane"/>
    <property type="evidence" value="ECO:0007669"/>
    <property type="project" value="UniProtKB-SubCell"/>
</dbReference>
<dbReference type="OrthoDB" id="18585at2759"/>
<evidence type="ECO:0000256" key="2">
    <source>
        <dbReference type="ARBA" id="ARBA00010532"/>
    </source>
</evidence>
<keyword evidence="6" id="KW-0325">Glycoprotein</keyword>
<organism evidence="8 9">
    <name type="scientific">Opisthorchis viverrini</name>
    <name type="common">Southeast Asian liver fluke</name>
    <dbReference type="NCBI Taxonomy" id="6198"/>
    <lineage>
        <taxon>Eukaryota</taxon>
        <taxon>Metazoa</taxon>
        <taxon>Spiralia</taxon>
        <taxon>Lophotrochozoa</taxon>
        <taxon>Platyhelminthes</taxon>
        <taxon>Trematoda</taxon>
        <taxon>Digenea</taxon>
        <taxon>Opisthorchiida</taxon>
        <taxon>Opisthorchiata</taxon>
        <taxon>Opisthorchiidae</taxon>
        <taxon>Opisthorchis</taxon>
    </lineage>
</organism>
<comment type="subcellular location">
    <subcellularLocation>
        <location evidence="1">Membrane</location>
    </subcellularLocation>
</comment>
<keyword evidence="5 7" id="KW-0472">Membrane</keyword>
<name>A0A074ZKQ8_OPIVI</name>
<dbReference type="STRING" id="6198.A0A074ZKQ8"/>
<evidence type="ECO:0000256" key="3">
    <source>
        <dbReference type="ARBA" id="ARBA00022692"/>
    </source>
</evidence>
<evidence type="ECO:0008006" key="10">
    <source>
        <dbReference type="Google" id="ProtNLM"/>
    </source>
</evidence>
<evidence type="ECO:0000313" key="9">
    <source>
        <dbReference type="Proteomes" id="UP000054324"/>
    </source>
</evidence>
<dbReference type="Proteomes" id="UP000054324">
    <property type="component" value="Unassembled WGS sequence"/>
</dbReference>
<feature type="transmembrane region" description="Helical" evidence="7">
    <location>
        <begin position="7"/>
        <end position="35"/>
    </location>
</feature>
<dbReference type="PRINTS" id="PR01609">
    <property type="entry name" value="CD36FAMILY"/>
</dbReference>
<dbReference type="GeneID" id="20322482"/>
<evidence type="ECO:0000256" key="6">
    <source>
        <dbReference type="ARBA" id="ARBA00023180"/>
    </source>
</evidence>
<proteinExistence type="inferred from homology"/>
<evidence type="ECO:0000256" key="7">
    <source>
        <dbReference type="SAM" id="Phobius"/>
    </source>
</evidence>
<keyword evidence="9" id="KW-1185">Reference proteome</keyword>
<dbReference type="EMBL" id="KL596829">
    <property type="protein sequence ID" value="KER23945.1"/>
    <property type="molecule type" value="Genomic_DNA"/>
</dbReference>
<evidence type="ECO:0000313" key="8">
    <source>
        <dbReference type="EMBL" id="KER23945.1"/>
    </source>
</evidence>
<feature type="transmembrane region" description="Helical" evidence="7">
    <location>
        <begin position="441"/>
        <end position="462"/>
    </location>
</feature>
<evidence type="ECO:0000256" key="1">
    <source>
        <dbReference type="ARBA" id="ARBA00004370"/>
    </source>
</evidence>
<dbReference type="CTD" id="20322482"/>
<sequence length="505" mass="57187">MNLNKFVIVLGVLAIFLFGFLITLVILDPIIWLVVYEKTELKSGTPSFQQWMDPTIDIFFEAYFFNLTNPDEFLAGEKPIVQQMGPYTYRERRFKTEVKRSLYPTMFTYKEVKQYIFDLERSAGPETDPITTVSLGYLGVDVKFGWLPELVTKVVEFLENRTGEHLIITRSVGELMWGYEDPFLALLKKAFIPVPNTMIGLYLDKNNTDDGIITIYGDNKDKQNYGHIYRYRGSSHLSCWKSDQANQINGSDGSLFHPFMSSTEDPYVFSADICRSVQLQAVGMTRLRGVPVMKYLPYTDTFDSPLTSEKNRGFCVNWPDCMADNMFDVSTCIPGAPITMSLPHFQNGDPSYRDSVIGLNATDELNTTFYIEPITGVVFFAAKKLQINAVVKQNHRFTELARVKSVYLPIMFMNESFSVDDETARSIRSSIYVGPVVTKTIMSIMVIVLAVVVISMAVYHCVRRRHMTPSSAAYTPIEDAHIAEGTTLDNDDKNETDTQPPSAVA</sequence>